<dbReference type="InterPro" id="IPR026634">
    <property type="entry name" value="TPST-like"/>
</dbReference>
<organism evidence="3 4">
    <name type="scientific">Fuscovulum ytuae</name>
    <dbReference type="NCBI Taxonomy" id="3042299"/>
    <lineage>
        <taxon>Bacteria</taxon>
        <taxon>Pseudomonadati</taxon>
        <taxon>Pseudomonadota</taxon>
        <taxon>Alphaproteobacteria</taxon>
        <taxon>Rhodobacterales</taxon>
        <taxon>Paracoccaceae</taxon>
        <taxon>Fuscovulum</taxon>
    </lineage>
</organism>
<dbReference type="SMART" id="SM00028">
    <property type="entry name" value="TPR"/>
    <property type="match status" value="9"/>
</dbReference>
<dbReference type="Gene3D" id="3.40.50.300">
    <property type="entry name" value="P-loop containing nucleotide triphosphate hydrolases"/>
    <property type="match status" value="1"/>
</dbReference>
<reference evidence="3 4" key="1">
    <citation type="submission" date="2023-04" db="EMBL/GenBank/DDBJ databases">
        <title>YMD61, complete Genome.</title>
        <authorList>
            <person name="Zhang J."/>
        </authorList>
    </citation>
    <scope>NUCLEOTIDE SEQUENCE [LARGE SCALE GENOMIC DNA]</scope>
    <source>
        <strain evidence="3 4">YMD61</strain>
    </source>
</reference>
<evidence type="ECO:0000313" key="3">
    <source>
        <dbReference type="EMBL" id="WGV15327.1"/>
    </source>
</evidence>
<dbReference type="Proteomes" id="UP001230978">
    <property type="component" value="Chromosome"/>
</dbReference>
<sequence length="727" mass="80380">MPSAPLSPAQIKALYADAMALLSKGQPEAALPLFGQVIESSPNLAEPRWQAARIYGEFDMFDRALEQASMAVQLKPAEPAVWSTWADLAALSGNADAERTFLDAIKSADLPPPLRIRLQDRFGAQRQASRPDMTGLPPPVLAQLSRHLSEGAFAAAQKAIATLLPKHPKSAVLHAMLGSTFSGMGRGADAIAALRMAQKLDPYYAEAWLNEGNEWRRQERPEDARRAYRAAIARAPDLEQALVLYATIQNQQSQSAKALPFAERAASAYPKSLPALIALGNTLTLLRNHTRAAEVLERAVTLSRRKSTEAMVMLAQVYTHINRDGDASALIEQVLALRPDHVLALTLKGSLLQTAGDFDAADAAFRQSLALSPTDGELFRSFIVGYKVKPGDPIVPQMQAAMARSDLTDRSRLSFAFALGKALEDQKDFAAAFPYIRQGNEIVRKLHPFDMATRRAEVTAVQSAFRDVDWAGIQIKGANNSAPIFVTGMPRSGTTLVEQIIASHSRVTGAGEVALLQAACQKLIFTRPDRYDDARRLSDIPSSDIAAMGHDFLRQMGERFPGADIITDKSITTYMYIGLVKLALPEARIIVVRRDPRDTLLSIYKNRFPEGTHLYAYDLRDLAEYYATFVEMVEFWRSQTPDWFTEVTYETLVANPEAESRRLIAACGLDWEEACLNFHQNKRKVDTLSVYQVRQPISGGSVKAWQRYESQLAPMIEVLRDRGLLPD</sequence>
<dbReference type="InterPro" id="IPR027417">
    <property type="entry name" value="P-loop_NTPase"/>
</dbReference>
<keyword evidence="2" id="KW-0802">TPR repeat</keyword>
<keyword evidence="4" id="KW-1185">Reference proteome</keyword>
<dbReference type="Pfam" id="PF13469">
    <property type="entry name" value="Sulfotransfer_3"/>
    <property type="match status" value="1"/>
</dbReference>
<evidence type="ECO:0000256" key="2">
    <source>
        <dbReference type="PROSITE-ProRule" id="PRU00339"/>
    </source>
</evidence>
<dbReference type="RefSeq" id="WP_281464592.1">
    <property type="nucleotide sequence ID" value="NZ_CP124535.1"/>
</dbReference>
<dbReference type="PANTHER" id="PTHR12788:SF10">
    <property type="entry name" value="PROTEIN-TYROSINE SULFOTRANSFERASE"/>
    <property type="match status" value="1"/>
</dbReference>
<feature type="repeat" description="TPR" evidence="2">
    <location>
        <begin position="205"/>
        <end position="238"/>
    </location>
</feature>
<gene>
    <name evidence="3" type="ORF">QF092_13750</name>
</gene>
<proteinExistence type="predicted"/>
<dbReference type="PANTHER" id="PTHR12788">
    <property type="entry name" value="PROTEIN-TYROSINE SULFOTRANSFERASE 2"/>
    <property type="match status" value="1"/>
</dbReference>
<protein>
    <submittedName>
        <fullName evidence="3">Sulfotransferase</fullName>
    </submittedName>
</protein>
<accession>A0ABY8Q4X8</accession>
<dbReference type="Gene3D" id="1.25.40.10">
    <property type="entry name" value="Tetratricopeptide repeat domain"/>
    <property type="match status" value="3"/>
</dbReference>
<feature type="repeat" description="TPR" evidence="2">
    <location>
        <begin position="342"/>
        <end position="375"/>
    </location>
</feature>
<evidence type="ECO:0000256" key="1">
    <source>
        <dbReference type="ARBA" id="ARBA00022679"/>
    </source>
</evidence>
<name>A0ABY8Q4X8_9RHOB</name>
<dbReference type="PROSITE" id="PS50005">
    <property type="entry name" value="TPR"/>
    <property type="match status" value="2"/>
</dbReference>
<keyword evidence="1" id="KW-0808">Transferase</keyword>
<evidence type="ECO:0000313" key="4">
    <source>
        <dbReference type="Proteomes" id="UP001230978"/>
    </source>
</evidence>
<dbReference type="InterPro" id="IPR011990">
    <property type="entry name" value="TPR-like_helical_dom_sf"/>
</dbReference>
<dbReference type="SUPFAM" id="SSF52540">
    <property type="entry name" value="P-loop containing nucleoside triphosphate hydrolases"/>
    <property type="match status" value="1"/>
</dbReference>
<dbReference type="InterPro" id="IPR019734">
    <property type="entry name" value="TPR_rpt"/>
</dbReference>
<dbReference type="SUPFAM" id="SSF48452">
    <property type="entry name" value="TPR-like"/>
    <property type="match status" value="2"/>
</dbReference>
<dbReference type="Pfam" id="PF13432">
    <property type="entry name" value="TPR_16"/>
    <property type="match status" value="2"/>
</dbReference>
<dbReference type="EMBL" id="CP124535">
    <property type="protein sequence ID" value="WGV15327.1"/>
    <property type="molecule type" value="Genomic_DNA"/>
</dbReference>